<comment type="caution">
    <text evidence="2">The sequence shown here is derived from an EMBL/GenBank/DDBJ whole genome shotgun (WGS) entry which is preliminary data.</text>
</comment>
<reference evidence="2" key="1">
    <citation type="submission" date="2023-04" db="EMBL/GenBank/DDBJ databases">
        <title>Chromosome-level genome of Chaenocephalus aceratus.</title>
        <authorList>
            <person name="Park H."/>
        </authorList>
    </citation>
    <scope>NUCLEOTIDE SEQUENCE</scope>
    <source>
        <strain evidence="2">DE</strain>
        <tissue evidence="2">Muscle</tissue>
    </source>
</reference>
<feature type="chain" id="PRO_5042227155" evidence="1">
    <location>
        <begin position="19"/>
        <end position="70"/>
    </location>
</feature>
<feature type="non-terminal residue" evidence="2">
    <location>
        <position position="1"/>
    </location>
</feature>
<dbReference type="Proteomes" id="UP001228049">
    <property type="component" value="Unassembled WGS sequence"/>
</dbReference>
<evidence type="ECO:0000313" key="3">
    <source>
        <dbReference type="Proteomes" id="UP001228049"/>
    </source>
</evidence>
<proteinExistence type="predicted"/>
<evidence type="ECO:0000256" key="1">
    <source>
        <dbReference type="SAM" id="SignalP"/>
    </source>
</evidence>
<feature type="signal peptide" evidence="1">
    <location>
        <begin position="1"/>
        <end position="18"/>
    </location>
</feature>
<keyword evidence="3" id="KW-1185">Reference proteome</keyword>
<sequence>MDSAAVLLFLTVTAGTLLHVDDISVKVSHDEGGLVLGTESVSALYGETIVVPCNDGAPAPEDLMFVKWKY</sequence>
<accession>A0AAD9BHB8</accession>
<name>A0AAD9BHB8_DISEL</name>
<keyword evidence="1" id="KW-0732">Signal</keyword>
<dbReference type="AlphaFoldDB" id="A0AAD9BHB8"/>
<organism evidence="2 3">
    <name type="scientific">Dissostichus eleginoides</name>
    <name type="common">Patagonian toothfish</name>
    <name type="synonym">Dissostichus amissus</name>
    <dbReference type="NCBI Taxonomy" id="100907"/>
    <lineage>
        <taxon>Eukaryota</taxon>
        <taxon>Metazoa</taxon>
        <taxon>Chordata</taxon>
        <taxon>Craniata</taxon>
        <taxon>Vertebrata</taxon>
        <taxon>Euteleostomi</taxon>
        <taxon>Actinopterygii</taxon>
        <taxon>Neopterygii</taxon>
        <taxon>Teleostei</taxon>
        <taxon>Neoteleostei</taxon>
        <taxon>Acanthomorphata</taxon>
        <taxon>Eupercaria</taxon>
        <taxon>Perciformes</taxon>
        <taxon>Notothenioidei</taxon>
        <taxon>Nototheniidae</taxon>
        <taxon>Dissostichus</taxon>
    </lineage>
</organism>
<evidence type="ECO:0000313" key="2">
    <source>
        <dbReference type="EMBL" id="KAK1882887.1"/>
    </source>
</evidence>
<dbReference type="EMBL" id="JASDAP010000023">
    <property type="protein sequence ID" value="KAK1882887.1"/>
    <property type="molecule type" value="Genomic_DNA"/>
</dbReference>
<gene>
    <name evidence="2" type="ORF">KUDE01_023667</name>
</gene>
<protein>
    <submittedName>
        <fullName evidence="2">CD166 antigen like</fullName>
    </submittedName>
</protein>